<evidence type="ECO:0000259" key="2">
    <source>
        <dbReference type="Pfam" id="PF26558"/>
    </source>
</evidence>
<reference evidence="3 4" key="1">
    <citation type="submission" date="2019-05" db="EMBL/GenBank/DDBJ databases">
        <title>The Complete Genome Sequence of the n-alkane-degrading Desulfoglaeba alkanexedens ALDC reveals multiple alkylsuccinate synthase gene clusters.</title>
        <authorList>
            <person name="Callaghan A.V."/>
            <person name="Davidova I.A."/>
            <person name="Duncan K.E."/>
            <person name="Morris B."/>
            <person name="McInerney M.J."/>
        </authorList>
    </citation>
    <scope>NUCLEOTIDE SEQUENCE [LARGE SCALE GENOMIC DNA]</scope>
    <source>
        <strain evidence="3 4">ALDC</strain>
    </source>
</reference>
<accession>A0A4P8L607</accession>
<dbReference type="GO" id="GO:0009073">
    <property type="term" value="P:aromatic amino acid family biosynthetic process"/>
    <property type="evidence" value="ECO:0007669"/>
    <property type="project" value="InterPro"/>
</dbReference>
<gene>
    <name evidence="3" type="ORF">FDQ92_13990</name>
</gene>
<feature type="compositionally biased region" description="Basic and acidic residues" evidence="1">
    <location>
        <begin position="47"/>
        <end position="56"/>
    </location>
</feature>
<dbReference type="Proteomes" id="UP000298602">
    <property type="component" value="Chromosome"/>
</dbReference>
<reference evidence="3 4" key="2">
    <citation type="submission" date="2019-05" db="EMBL/GenBank/DDBJ databases">
        <authorList>
            <person name="Suflita J.M."/>
            <person name="Marks C.R."/>
        </authorList>
    </citation>
    <scope>NUCLEOTIDE SEQUENCE [LARGE SCALE GENOMIC DNA]</scope>
    <source>
        <strain evidence="3 4">ALDC</strain>
    </source>
</reference>
<dbReference type="Pfam" id="PF26558">
    <property type="entry name" value="DHQS_2nd"/>
    <property type="match status" value="1"/>
</dbReference>
<feature type="region of interest" description="Disordered" evidence="1">
    <location>
        <begin position="44"/>
        <end position="68"/>
    </location>
</feature>
<dbReference type="KEGG" id="dax:FDQ92_13990"/>
<sequence length="126" mass="13459">MKEAWVQLEEWSKDLATTPLESGAAALVFTPGYAQSARGSWAAQSDCRGRRSDAGKGRLLPGAQDGEGRAEEGTLFLQNAETVCLVTSEGEARSVAALEPADAVLVSMEAGARRFGRSVEETIWEK</sequence>
<proteinExistence type="predicted"/>
<evidence type="ECO:0000256" key="1">
    <source>
        <dbReference type="SAM" id="MobiDB-lite"/>
    </source>
</evidence>
<evidence type="ECO:0000313" key="4">
    <source>
        <dbReference type="Proteomes" id="UP000298602"/>
    </source>
</evidence>
<keyword evidence="4" id="KW-1185">Reference proteome</keyword>
<evidence type="ECO:0000313" key="3">
    <source>
        <dbReference type="EMBL" id="QCQ23183.1"/>
    </source>
</evidence>
<organism evidence="3 4">
    <name type="scientific">Desulfoglaeba alkanexedens ALDC</name>
    <dbReference type="NCBI Taxonomy" id="980445"/>
    <lineage>
        <taxon>Bacteria</taxon>
        <taxon>Pseudomonadati</taxon>
        <taxon>Thermodesulfobacteriota</taxon>
        <taxon>Syntrophobacteria</taxon>
        <taxon>Syntrophobacterales</taxon>
        <taxon>Syntrophobacteraceae</taxon>
        <taxon>Desulfoglaeba</taxon>
    </lineage>
</organism>
<dbReference type="GO" id="GO:0016491">
    <property type="term" value="F:oxidoreductase activity"/>
    <property type="evidence" value="ECO:0007669"/>
    <property type="project" value="InterPro"/>
</dbReference>
<dbReference type="RefSeq" id="WP_137425463.1">
    <property type="nucleotide sequence ID" value="NZ_CP040098.1"/>
</dbReference>
<name>A0A4P8L607_9BACT</name>
<dbReference type="GO" id="GO:0003856">
    <property type="term" value="F:3-dehydroquinate synthase activity"/>
    <property type="evidence" value="ECO:0007669"/>
    <property type="project" value="InterPro"/>
</dbReference>
<protein>
    <recommendedName>
        <fullName evidence="2">3-dehydroquinate synthase C-terminal domain-containing protein</fullName>
    </recommendedName>
</protein>
<feature type="domain" description="3-dehydroquinate synthase C-terminal" evidence="2">
    <location>
        <begin position="70"/>
        <end position="126"/>
    </location>
</feature>
<dbReference type="InterPro" id="IPR056179">
    <property type="entry name" value="DHQS_C"/>
</dbReference>
<dbReference type="EMBL" id="CP040098">
    <property type="protein sequence ID" value="QCQ23183.1"/>
    <property type="molecule type" value="Genomic_DNA"/>
</dbReference>
<dbReference type="OrthoDB" id="2043123at2"/>
<dbReference type="AlphaFoldDB" id="A0A4P8L607"/>